<evidence type="ECO:0000259" key="5">
    <source>
        <dbReference type="Pfam" id="PF07992"/>
    </source>
</evidence>
<keyword evidence="2" id="KW-0285">Flavoprotein</keyword>
<dbReference type="OrthoDB" id="10260355at2759"/>
<comment type="similarity">
    <text evidence="1">Belongs to the class-II pyridine nucleotide-disulfide oxidoreductase family.</text>
</comment>
<evidence type="ECO:0000256" key="2">
    <source>
        <dbReference type="ARBA" id="ARBA00022630"/>
    </source>
</evidence>
<evidence type="ECO:0000256" key="4">
    <source>
        <dbReference type="SAM" id="SignalP"/>
    </source>
</evidence>
<dbReference type="InterPro" id="IPR023753">
    <property type="entry name" value="FAD/NAD-binding_dom"/>
</dbReference>
<name>A0A6A5XNJ4_9PLEO</name>
<dbReference type="EMBL" id="ML978070">
    <property type="protein sequence ID" value="KAF2014417.1"/>
    <property type="molecule type" value="Genomic_DNA"/>
</dbReference>
<dbReference type="Gene3D" id="3.50.50.60">
    <property type="entry name" value="FAD/NAD(P)-binding domain"/>
    <property type="match status" value="2"/>
</dbReference>
<dbReference type="GeneID" id="54283367"/>
<protein>
    <submittedName>
        <fullName evidence="6">FAD/NAD(P)-binding domain-containing protein</fullName>
    </submittedName>
</protein>
<dbReference type="SUPFAM" id="SSF51905">
    <property type="entry name" value="FAD/NAD(P)-binding domain"/>
    <property type="match status" value="1"/>
</dbReference>
<gene>
    <name evidence="6" type="ORF">BU24DRAFT_410164</name>
</gene>
<feature type="domain" description="FAD/NAD(P)-binding" evidence="5">
    <location>
        <begin position="46"/>
        <end position="336"/>
    </location>
</feature>
<dbReference type="AlphaFoldDB" id="A0A6A5XNJ4"/>
<dbReference type="GO" id="GO:0016491">
    <property type="term" value="F:oxidoreductase activity"/>
    <property type="evidence" value="ECO:0007669"/>
    <property type="project" value="UniProtKB-KW"/>
</dbReference>
<evidence type="ECO:0000256" key="3">
    <source>
        <dbReference type="ARBA" id="ARBA00023002"/>
    </source>
</evidence>
<evidence type="ECO:0000313" key="6">
    <source>
        <dbReference type="EMBL" id="KAF2014417.1"/>
    </source>
</evidence>
<feature type="signal peptide" evidence="4">
    <location>
        <begin position="1"/>
        <end position="31"/>
    </location>
</feature>
<feature type="chain" id="PRO_5025526826" evidence="4">
    <location>
        <begin position="32"/>
        <end position="374"/>
    </location>
</feature>
<reference evidence="6" key="1">
    <citation type="journal article" date="2020" name="Stud. Mycol.">
        <title>101 Dothideomycetes genomes: a test case for predicting lifestyles and emergence of pathogens.</title>
        <authorList>
            <person name="Haridas S."/>
            <person name="Albert R."/>
            <person name="Binder M."/>
            <person name="Bloem J."/>
            <person name="Labutti K."/>
            <person name="Salamov A."/>
            <person name="Andreopoulos B."/>
            <person name="Baker S."/>
            <person name="Barry K."/>
            <person name="Bills G."/>
            <person name="Bluhm B."/>
            <person name="Cannon C."/>
            <person name="Castanera R."/>
            <person name="Culley D."/>
            <person name="Daum C."/>
            <person name="Ezra D."/>
            <person name="Gonzalez J."/>
            <person name="Henrissat B."/>
            <person name="Kuo A."/>
            <person name="Liang C."/>
            <person name="Lipzen A."/>
            <person name="Lutzoni F."/>
            <person name="Magnuson J."/>
            <person name="Mondo S."/>
            <person name="Nolan M."/>
            <person name="Ohm R."/>
            <person name="Pangilinan J."/>
            <person name="Park H.-J."/>
            <person name="Ramirez L."/>
            <person name="Alfaro M."/>
            <person name="Sun H."/>
            <person name="Tritt A."/>
            <person name="Yoshinaga Y."/>
            <person name="Zwiers L.-H."/>
            <person name="Turgeon B."/>
            <person name="Goodwin S."/>
            <person name="Spatafora J."/>
            <person name="Crous P."/>
            <person name="Grigoriev I."/>
        </authorList>
    </citation>
    <scope>NUCLEOTIDE SEQUENCE</scope>
    <source>
        <strain evidence="6">CBS 175.79</strain>
    </source>
</reference>
<evidence type="ECO:0000256" key="1">
    <source>
        <dbReference type="ARBA" id="ARBA00009333"/>
    </source>
</evidence>
<dbReference type="PANTHER" id="PTHR48105">
    <property type="entry name" value="THIOREDOXIN REDUCTASE 1-RELATED-RELATED"/>
    <property type="match status" value="1"/>
</dbReference>
<dbReference type="GO" id="GO:0097237">
    <property type="term" value="P:cellular response to toxic substance"/>
    <property type="evidence" value="ECO:0007669"/>
    <property type="project" value="UniProtKB-ARBA"/>
</dbReference>
<sequence length="374" mass="41116">MFPLESRLSSLIWFSLSAFLLSLLLINSPEGRLPLILVDHPDNITDVLILGGSHAGLSGALTLARHQHDIIVFDDSKPRNWWNTPMHVLPTWEHRSPSDLRRTSRRELQSTGLVTFVEEKIVKVEKEHDSLFHATGSSGKKWSGKKLLVAIGNEFDYPDIPGYKDNFPDKILHCLFTRGFEFRGSASAGVIAADLASSPPHAAILVEDASKFAENVTLYTNGDHELAKAISTILVQKGESHISIDPRKIIRLAKNTTSNGITLSFSDGNDRTESFLVHQPATKMAEGIVGELGLETNARGDIVTKMPFYQTNVPGVFAAGDSANPFKNIPSAIFQGANAGAGIARELPRRFTRHSTNRLQSGGLTTWFTNWIRA</sequence>
<keyword evidence="3" id="KW-0560">Oxidoreductase</keyword>
<dbReference type="InterPro" id="IPR050097">
    <property type="entry name" value="Ferredoxin-NADP_redctase_2"/>
</dbReference>
<dbReference type="RefSeq" id="XP_033382756.1">
    <property type="nucleotide sequence ID" value="XM_033525970.1"/>
</dbReference>
<evidence type="ECO:0000313" key="7">
    <source>
        <dbReference type="Proteomes" id="UP000799778"/>
    </source>
</evidence>
<dbReference type="Pfam" id="PF07992">
    <property type="entry name" value="Pyr_redox_2"/>
    <property type="match status" value="1"/>
</dbReference>
<keyword evidence="4" id="KW-0732">Signal</keyword>
<proteinExistence type="inferred from homology"/>
<dbReference type="PRINTS" id="PR00469">
    <property type="entry name" value="PNDRDTASEII"/>
</dbReference>
<dbReference type="InterPro" id="IPR036188">
    <property type="entry name" value="FAD/NAD-bd_sf"/>
</dbReference>
<organism evidence="6 7">
    <name type="scientific">Aaosphaeria arxii CBS 175.79</name>
    <dbReference type="NCBI Taxonomy" id="1450172"/>
    <lineage>
        <taxon>Eukaryota</taxon>
        <taxon>Fungi</taxon>
        <taxon>Dikarya</taxon>
        <taxon>Ascomycota</taxon>
        <taxon>Pezizomycotina</taxon>
        <taxon>Dothideomycetes</taxon>
        <taxon>Pleosporomycetidae</taxon>
        <taxon>Pleosporales</taxon>
        <taxon>Pleosporales incertae sedis</taxon>
        <taxon>Aaosphaeria</taxon>
    </lineage>
</organism>
<dbReference type="PRINTS" id="PR00368">
    <property type="entry name" value="FADPNR"/>
</dbReference>
<keyword evidence="7" id="KW-1185">Reference proteome</keyword>
<dbReference type="Proteomes" id="UP000799778">
    <property type="component" value="Unassembled WGS sequence"/>
</dbReference>
<accession>A0A6A5XNJ4</accession>